<name>A0A8X6Q8K1_NEPPI</name>
<organism evidence="1 2">
    <name type="scientific">Nephila pilipes</name>
    <name type="common">Giant wood spider</name>
    <name type="synonym">Nephila maculata</name>
    <dbReference type="NCBI Taxonomy" id="299642"/>
    <lineage>
        <taxon>Eukaryota</taxon>
        <taxon>Metazoa</taxon>
        <taxon>Ecdysozoa</taxon>
        <taxon>Arthropoda</taxon>
        <taxon>Chelicerata</taxon>
        <taxon>Arachnida</taxon>
        <taxon>Araneae</taxon>
        <taxon>Araneomorphae</taxon>
        <taxon>Entelegynae</taxon>
        <taxon>Araneoidea</taxon>
        <taxon>Nephilidae</taxon>
        <taxon>Nephila</taxon>
    </lineage>
</organism>
<evidence type="ECO:0000313" key="2">
    <source>
        <dbReference type="Proteomes" id="UP000887013"/>
    </source>
</evidence>
<evidence type="ECO:0000313" key="1">
    <source>
        <dbReference type="EMBL" id="GFU07995.1"/>
    </source>
</evidence>
<keyword evidence="2" id="KW-1185">Reference proteome</keyword>
<dbReference type="EMBL" id="BMAW01124469">
    <property type="protein sequence ID" value="GFU07995.1"/>
    <property type="molecule type" value="Genomic_DNA"/>
</dbReference>
<comment type="caution">
    <text evidence="1">The sequence shown here is derived from an EMBL/GenBank/DDBJ whole genome shotgun (WGS) entry which is preliminary data.</text>
</comment>
<gene>
    <name evidence="1" type="ORF">NPIL_495431</name>
</gene>
<reference evidence="1" key="1">
    <citation type="submission" date="2020-08" db="EMBL/GenBank/DDBJ databases">
        <title>Multicomponent nature underlies the extraordinary mechanical properties of spider dragline silk.</title>
        <authorList>
            <person name="Kono N."/>
            <person name="Nakamura H."/>
            <person name="Mori M."/>
            <person name="Yoshida Y."/>
            <person name="Ohtoshi R."/>
            <person name="Malay A.D."/>
            <person name="Moran D.A.P."/>
            <person name="Tomita M."/>
            <person name="Numata K."/>
            <person name="Arakawa K."/>
        </authorList>
    </citation>
    <scope>NUCLEOTIDE SEQUENCE</scope>
</reference>
<dbReference type="AlphaFoldDB" id="A0A8X6Q8K1"/>
<dbReference type="Proteomes" id="UP000887013">
    <property type="component" value="Unassembled WGS sequence"/>
</dbReference>
<protein>
    <submittedName>
        <fullName evidence="1">Uncharacterized protein</fullName>
    </submittedName>
</protein>
<accession>A0A8X6Q8K1</accession>
<proteinExistence type="predicted"/>
<sequence>MDINTNFREKKEFNFVSNYWKRSCIWSTLFSESFVAIGVLVLHRTSRLPHRVTVKMETGPFSVAGTHKPLSESRIPVSGFRKDSFPGKNDGM</sequence>